<comment type="caution">
    <text evidence="1">The sequence shown here is derived from an EMBL/GenBank/DDBJ whole genome shotgun (WGS) entry which is preliminary data.</text>
</comment>
<sequence length="268" mass="31261">MCIYLIGLPGDLIFTSPPKKNFNVFSQSLLRFKKARYSHVAISVEQYIAIQAMPKDGVMLDSIRNILNDAEGGFSVYRYLPIQDNHILTELKHELLSYSRQSYNFAIFFRSPWHSSFCSELATRAFRSVGIQISNRPPQNTLPIDIYKHVAASTNWVDITKDYKNSYLSDSYSKAYDTAAQIVISLEYRNQDMAFGQQQLLDRINSLSKNSEQPTNHQPTRHYWTNHLEKKFSLTIYLKYKFSQLFSLIIHLKNIITKQIRKIVKKRM</sequence>
<reference evidence="1 2" key="1">
    <citation type="submission" date="2021-04" db="EMBL/GenBank/DDBJ databases">
        <authorList>
            <person name="Seiffert S.N."/>
        </authorList>
    </citation>
    <scope>NUCLEOTIDE SEQUENCE [LARGE SCALE GENOMIC DNA]</scope>
    <source>
        <strain evidence="1 2">1</strain>
    </source>
</reference>
<organism evidence="1 2">
    <name type="scientific">Cedecea davisae</name>
    <dbReference type="NCBI Taxonomy" id="158484"/>
    <lineage>
        <taxon>Bacteria</taxon>
        <taxon>Pseudomonadati</taxon>
        <taxon>Pseudomonadota</taxon>
        <taxon>Gammaproteobacteria</taxon>
        <taxon>Enterobacterales</taxon>
        <taxon>Enterobacteriaceae</taxon>
        <taxon>Cedecea</taxon>
    </lineage>
</organism>
<gene>
    <name evidence="1" type="ORF">KC222_13090</name>
</gene>
<proteinExistence type="predicted"/>
<keyword evidence="2" id="KW-1185">Reference proteome</keyword>
<evidence type="ECO:0000313" key="2">
    <source>
        <dbReference type="Proteomes" id="UP000686327"/>
    </source>
</evidence>
<evidence type="ECO:0000313" key="1">
    <source>
        <dbReference type="EMBL" id="MBU4682940.1"/>
    </source>
</evidence>
<dbReference type="Proteomes" id="UP000686327">
    <property type="component" value="Unassembled WGS sequence"/>
</dbReference>
<name>A0ABS6DIA4_9ENTR</name>
<accession>A0ABS6DIA4</accession>
<protein>
    <submittedName>
        <fullName evidence="1">Uncharacterized protein</fullName>
    </submittedName>
</protein>
<reference evidence="2" key="2">
    <citation type="submission" date="2023-07" db="EMBL/GenBank/DDBJ databases">
        <title>Cedecea davisae an AmpC producer and its therapeutic implications.</title>
        <authorList>
            <person name="Notter J."/>
        </authorList>
    </citation>
    <scope>NUCLEOTIDE SEQUENCE [LARGE SCALE GENOMIC DNA]</scope>
    <source>
        <strain evidence="2">1</strain>
    </source>
</reference>
<dbReference type="RefSeq" id="WP_216376063.1">
    <property type="nucleotide sequence ID" value="NZ_JAGRYT010000028.1"/>
</dbReference>
<dbReference type="EMBL" id="JAGRYU010000025">
    <property type="protein sequence ID" value="MBU4682940.1"/>
    <property type="molecule type" value="Genomic_DNA"/>
</dbReference>